<evidence type="ECO:0000313" key="2">
    <source>
        <dbReference type="Proteomes" id="UP000182915"/>
    </source>
</evidence>
<name>A0A1H6KK05_MYCRU</name>
<gene>
    <name evidence="1" type="ORF">SAMN04489835_3472</name>
</gene>
<evidence type="ECO:0000313" key="1">
    <source>
        <dbReference type="EMBL" id="SEH73692.1"/>
    </source>
</evidence>
<dbReference type="AlphaFoldDB" id="A0A1H6KK05"/>
<reference evidence="2" key="1">
    <citation type="submission" date="2016-10" db="EMBL/GenBank/DDBJ databases">
        <authorList>
            <person name="Varghese N."/>
            <person name="Submissions S."/>
        </authorList>
    </citation>
    <scope>NUCLEOTIDE SEQUENCE [LARGE SCALE GENOMIC DNA]</scope>
    <source>
        <strain evidence="2">DSM 45405</strain>
    </source>
</reference>
<accession>A0A1H6KK05</accession>
<dbReference type="Proteomes" id="UP000182915">
    <property type="component" value="Chromosome I"/>
</dbReference>
<protein>
    <submittedName>
        <fullName evidence="1">Uncharacterized protein</fullName>
    </submittedName>
</protein>
<sequence>MSFAKTQPWNWVDLERHITPDFQLFGFRPTDETGTPSPCQGCGVNPPTAYVKVYAPGRFDPATVRSGQPVDVDGRAGFFRPFGENTAPEPDGFRDATLTWEYADDAWATARGLTPVTAGRDRLLELARALRPDERTAVRAPLRLGAVPPQLPLVHVHTTYQPIYSPDSDVGTVLGFGPCVTLTKEQKCRDEAAPTGSLSVRILDRDEFTDGSHRAEVDRAIGGRAGRYDGSLFWAAILLAPGVYVQFDMDPPGESRSTETFERVLNSVAWAPDPGTQADWPPITDWVG</sequence>
<organism evidence="1 2">
    <name type="scientific">Mycolicibacterium rutilum</name>
    <name type="common">Mycobacterium rutilum</name>
    <dbReference type="NCBI Taxonomy" id="370526"/>
    <lineage>
        <taxon>Bacteria</taxon>
        <taxon>Bacillati</taxon>
        <taxon>Actinomycetota</taxon>
        <taxon>Actinomycetes</taxon>
        <taxon>Mycobacteriales</taxon>
        <taxon>Mycobacteriaceae</taxon>
        <taxon>Mycolicibacterium</taxon>
    </lineage>
</organism>
<dbReference type="EMBL" id="LT629971">
    <property type="protein sequence ID" value="SEH73692.1"/>
    <property type="molecule type" value="Genomic_DNA"/>
</dbReference>
<keyword evidence="2" id="KW-1185">Reference proteome</keyword>
<dbReference type="STRING" id="370526.SAMN04489835_3472"/>
<proteinExistence type="predicted"/>